<dbReference type="Proteomes" id="UP000627166">
    <property type="component" value="Unassembled WGS sequence"/>
</dbReference>
<reference evidence="2 3" key="1">
    <citation type="submission" date="2020-08" db="EMBL/GenBank/DDBJ databases">
        <title>A Genomic Blueprint of the Chicken Gut Microbiome.</title>
        <authorList>
            <person name="Gilroy R."/>
            <person name="Ravi A."/>
            <person name="Getino M."/>
            <person name="Pursley I."/>
            <person name="Horton D.L."/>
            <person name="Alikhan N.-F."/>
            <person name="Baker D."/>
            <person name="Gharbi K."/>
            <person name="Hall N."/>
            <person name="Watson M."/>
            <person name="Adriaenssens E.M."/>
            <person name="Foster-Nyarko E."/>
            <person name="Jarju S."/>
            <person name="Secka A."/>
            <person name="Antonio M."/>
            <person name="Oren A."/>
            <person name="Chaudhuri R."/>
            <person name="La Ragione R.M."/>
            <person name="Hildebrand F."/>
            <person name="Pallen M.J."/>
        </authorList>
    </citation>
    <scope>NUCLEOTIDE SEQUENCE [LARGE SCALE GENOMIC DNA]</scope>
    <source>
        <strain evidence="2 3">N37</strain>
    </source>
</reference>
<dbReference type="EMBL" id="JACSQB010000037">
    <property type="protein sequence ID" value="MBD8046397.1"/>
    <property type="molecule type" value="Genomic_DNA"/>
</dbReference>
<evidence type="ECO:0000313" key="3">
    <source>
        <dbReference type="Proteomes" id="UP000627166"/>
    </source>
</evidence>
<dbReference type="Pfam" id="PF13521">
    <property type="entry name" value="AAA_28"/>
    <property type="match status" value="1"/>
</dbReference>
<organism evidence="2 3">
    <name type="scientific">Clostridium faecium</name>
    <dbReference type="NCBI Taxonomy" id="2762223"/>
    <lineage>
        <taxon>Bacteria</taxon>
        <taxon>Bacillati</taxon>
        <taxon>Bacillota</taxon>
        <taxon>Clostridia</taxon>
        <taxon>Eubacteriales</taxon>
        <taxon>Clostridiaceae</taxon>
        <taxon>Clostridium</taxon>
    </lineage>
</organism>
<evidence type="ECO:0000259" key="1">
    <source>
        <dbReference type="Pfam" id="PF13521"/>
    </source>
</evidence>
<dbReference type="InterPro" id="IPR038727">
    <property type="entry name" value="NadR/Ttd14_AAA_dom"/>
</dbReference>
<evidence type="ECO:0000313" key="2">
    <source>
        <dbReference type="EMBL" id="MBD8046397.1"/>
    </source>
</evidence>
<comment type="caution">
    <text evidence="2">The sequence shown here is derived from an EMBL/GenBank/DDBJ whole genome shotgun (WGS) entry which is preliminary data.</text>
</comment>
<sequence>MSEKLIVIVIGAPATGKTALSRNLAERFNFPVINKDETKELVLII</sequence>
<proteinExistence type="predicted"/>
<dbReference type="Gene3D" id="3.40.50.300">
    <property type="entry name" value="P-loop containing nucleotide triphosphate hydrolases"/>
    <property type="match status" value="1"/>
</dbReference>
<keyword evidence="3" id="KW-1185">Reference proteome</keyword>
<accession>A0ABR8YQ59</accession>
<protein>
    <recommendedName>
        <fullName evidence="1">NadR/Ttd14 AAA domain-containing protein</fullName>
    </recommendedName>
</protein>
<name>A0ABR8YQ59_9CLOT</name>
<dbReference type="SUPFAM" id="SSF52540">
    <property type="entry name" value="P-loop containing nucleoside triphosphate hydrolases"/>
    <property type="match status" value="1"/>
</dbReference>
<gene>
    <name evidence="2" type="ORF">H9637_04970</name>
</gene>
<feature type="domain" description="NadR/Ttd14 AAA" evidence="1">
    <location>
        <begin position="7"/>
        <end position="33"/>
    </location>
</feature>
<dbReference type="InterPro" id="IPR027417">
    <property type="entry name" value="P-loop_NTPase"/>
</dbReference>
<dbReference type="RefSeq" id="WP_191739367.1">
    <property type="nucleotide sequence ID" value="NZ_JACSQB010000037.1"/>
</dbReference>